<evidence type="ECO:0000313" key="3">
    <source>
        <dbReference type="Proteomes" id="UP000023152"/>
    </source>
</evidence>
<evidence type="ECO:0000313" key="2">
    <source>
        <dbReference type="EMBL" id="ETO13787.1"/>
    </source>
</evidence>
<accession>X6MK02</accession>
<keyword evidence="1" id="KW-0812">Transmembrane</keyword>
<dbReference type="EMBL" id="ASPP01020391">
    <property type="protein sequence ID" value="ETO13787.1"/>
    <property type="molecule type" value="Genomic_DNA"/>
</dbReference>
<keyword evidence="1" id="KW-0472">Membrane</keyword>
<feature type="transmembrane region" description="Helical" evidence="1">
    <location>
        <begin position="71"/>
        <end position="92"/>
    </location>
</feature>
<dbReference type="Proteomes" id="UP000023152">
    <property type="component" value="Unassembled WGS sequence"/>
</dbReference>
<keyword evidence="3" id="KW-1185">Reference proteome</keyword>
<gene>
    <name evidence="2" type="ORF">RFI_23583</name>
</gene>
<dbReference type="AlphaFoldDB" id="X6MK02"/>
<comment type="caution">
    <text evidence="2">The sequence shown here is derived from an EMBL/GenBank/DDBJ whole genome shotgun (WGS) entry which is preliminary data.</text>
</comment>
<keyword evidence="1" id="KW-1133">Transmembrane helix</keyword>
<evidence type="ECO:0000256" key="1">
    <source>
        <dbReference type="SAM" id="Phobius"/>
    </source>
</evidence>
<proteinExistence type="predicted"/>
<name>X6MK02_RETFI</name>
<protein>
    <submittedName>
        <fullName evidence="2">Uncharacterized protein</fullName>
    </submittedName>
</protein>
<reference evidence="2 3" key="1">
    <citation type="journal article" date="2013" name="Curr. Biol.">
        <title>The Genome of the Foraminiferan Reticulomyxa filosa.</title>
        <authorList>
            <person name="Glockner G."/>
            <person name="Hulsmann N."/>
            <person name="Schleicher M."/>
            <person name="Noegel A.A."/>
            <person name="Eichinger L."/>
            <person name="Gallinger C."/>
            <person name="Pawlowski J."/>
            <person name="Sierra R."/>
            <person name="Euteneuer U."/>
            <person name="Pillet L."/>
            <person name="Moustafa A."/>
            <person name="Platzer M."/>
            <person name="Groth M."/>
            <person name="Szafranski K."/>
            <person name="Schliwa M."/>
        </authorList>
    </citation>
    <scope>NUCLEOTIDE SEQUENCE [LARGE SCALE GENOMIC DNA]</scope>
</reference>
<organism evidence="2 3">
    <name type="scientific">Reticulomyxa filosa</name>
    <dbReference type="NCBI Taxonomy" id="46433"/>
    <lineage>
        <taxon>Eukaryota</taxon>
        <taxon>Sar</taxon>
        <taxon>Rhizaria</taxon>
        <taxon>Retaria</taxon>
        <taxon>Foraminifera</taxon>
        <taxon>Monothalamids</taxon>
        <taxon>Reticulomyxidae</taxon>
        <taxon>Reticulomyxa</taxon>
    </lineage>
</organism>
<sequence>MYAFHVKEKISTEMMELLIPEQFRNDPSFWEMKDKRGSSLLLFAIWNSKPYCTARLRTLRQYMPDESFQKLIVCSFLSFFICFVFVFFFLSYGCDVSRLPIDYTLQQEPKPLLYAFFFQERVDDELMRMLIPTERESAASFWRAKDQVLIYVYVLLFINVYNRNSVIQIAILNKRPECLQRLNMLKKHMAREYWLDLLQNKNSKKSKCVKYVLQCDVKDGDDAWELTKKQYANDPDNANDILTFLTKST</sequence>